<dbReference type="RefSeq" id="WP_212677803.1">
    <property type="nucleotide sequence ID" value="NZ_JAGSPK010000001.1"/>
</dbReference>
<accession>A0ABS5GZ19</accession>
<dbReference type="PRINTS" id="PR00455">
    <property type="entry name" value="HTHTETR"/>
</dbReference>
<feature type="DNA-binding region" description="H-T-H motif" evidence="2">
    <location>
        <begin position="29"/>
        <end position="48"/>
    </location>
</feature>
<protein>
    <submittedName>
        <fullName evidence="4">TetR/AcrR family transcriptional regulator</fullName>
    </submittedName>
</protein>
<evidence type="ECO:0000313" key="4">
    <source>
        <dbReference type="EMBL" id="MBR7791706.1"/>
    </source>
</evidence>
<organism evidence="4 5">
    <name type="scientific">Undibacterium rivi</name>
    <dbReference type="NCBI Taxonomy" id="2828729"/>
    <lineage>
        <taxon>Bacteria</taxon>
        <taxon>Pseudomonadati</taxon>
        <taxon>Pseudomonadota</taxon>
        <taxon>Betaproteobacteria</taxon>
        <taxon>Burkholderiales</taxon>
        <taxon>Oxalobacteraceae</taxon>
        <taxon>Undibacterium</taxon>
    </lineage>
</organism>
<dbReference type="PANTHER" id="PTHR30055">
    <property type="entry name" value="HTH-TYPE TRANSCRIPTIONAL REGULATOR RUTR"/>
    <property type="match status" value="1"/>
</dbReference>
<dbReference type="InterPro" id="IPR039536">
    <property type="entry name" value="TetR_C_Proteobacteria"/>
</dbReference>
<dbReference type="Gene3D" id="1.10.10.60">
    <property type="entry name" value="Homeodomain-like"/>
    <property type="match status" value="1"/>
</dbReference>
<comment type="caution">
    <text evidence="4">The sequence shown here is derived from an EMBL/GenBank/DDBJ whole genome shotgun (WGS) entry which is preliminary data.</text>
</comment>
<dbReference type="Gene3D" id="1.10.357.10">
    <property type="entry name" value="Tetracycline Repressor, domain 2"/>
    <property type="match status" value="1"/>
</dbReference>
<evidence type="ECO:0000256" key="1">
    <source>
        <dbReference type="ARBA" id="ARBA00023125"/>
    </source>
</evidence>
<dbReference type="InterPro" id="IPR009057">
    <property type="entry name" value="Homeodomain-like_sf"/>
</dbReference>
<evidence type="ECO:0000259" key="3">
    <source>
        <dbReference type="PROSITE" id="PS50977"/>
    </source>
</evidence>
<reference evidence="4 5" key="1">
    <citation type="submission" date="2021-04" db="EMBL/GenBank/DDBJ databases">
        <title>novel species isolated from subtropical streams in China.</title>
        <authorList>
            <person name="Lu H."/>
        </authorList>
    </citation>
    <scope>NUCLEOTIDE SEQUENCE [LARGE SCALE GENOMIC DNA]</scope>
    <source>
        <strain evidence="4 5">FT147W</strain>
    </source>
</reference>
<keyword evidence="1 2" id="KW-0238">DNA-binding</keyword>
<feature type="domain" description="HTH tetR-type" evidence="3">
    <location>
        <begin position="6"/>
        <end position="66"/>
    </location>
</feature>
<dbReference type="EMBL" id="JAGSPK010000001">
    <property type="protein sequence ID" value="MBR7791706.1"/>
    <property type="molecule type" value="Genomic_DNA"/>
</dbReference>
<name>A0ABS5GZ19_9BURK</name>
<dbReference type="SUPFAM" id="SSF46689">
    <property type="entry name" value="Homeodomain-like"/>
    <property type="match status" value="1"/>
</dbReference>
<dbReference type="PANTHER" id="PTHR30055:SF119">
    <property type="entry name" value="NALC"/>
    <property type="match status" value="1"/>
</dbReference>
<proteinExistence type="predicted"/>
<dbReference type="PROSITE" id="PS50977">
    <property type="entry name" value="HTH_TETR_2"/>
    <property type="match status" value="1"/>
</dbReference>
<dbReference type="Pfam" id="PF00440">
    <property type="entry name" value="TetR_N"/>
    <property type="match status" value="1"/>
</dbReference>
<sequence length="207" mass="23141">MKMKTEAKRQAILSVAAQAFQELGFERTSMSEICARLGGSKATLYNYFASKEELFFEIMYKSAETKRQAMFDAFDQTNTDITEALRYFGEHLLSFLYSPEIMAQRHMAITAPGQLGKLLYERGILSSQSILTNFLQDAMTQGKLRQGDAAVATLQLHGLLEAELINPFLFKLLEHVSEADIKAMTARAIDVFMAAYAPQKPAQTTCA</sequence>
<dbReference type="Pfam" id="PF14246">
    <property type="entry name" value="TetR_C_7"/>
    <property type="match status" value="1"/>
</dbReference>
<gene>
    <name evidence="4" type="ORF">KDM87_03795</name>
</gene>
<keyword evidence="5" id="KW-1185">Reference proteome</keyword>
<dbReference type="InterPro" id="IPR050109">
    <property type="entry name" value="HTH-type_TetR-like_transc_reg"/>
</dbReference>
<evidence type="ECO:0000313" key="5">
    <source>
        <dbReference type="Proteomes" id="UP000682982"/>
    </source>
</evidence>
<dbReference type="Proteomes" id="UP000682982">
    <property type="component" value="Unassembled WGS sequence"/>
</dbReference>
<dbReference type="InterPro" id="IPR001647">
    <property type="entry name" value="HTH_TetR"/>
</dbReference>
<evidence type="ECO:0000256" key="2">
    <source>
        <dbReference type="PROSITE-ProRule" id="PRU00335"/>
    </source>
</evidence>